<dbReference type="RefSeq" id="WP_124151538.1">
    <property type="nucleotide sequence ID" value="NZ_RQIS01000008.1"/>
</dbReference>
<proteinExistence type="predicted"/>
<dbReference type="Proteomes" id="UP000272778">
    <property type="component" value="Unassembled WGS sequence"/>
</dbReference>
<accession>A0A3N6MW27</accession>
<dbReference type="InterPro" id="IPR009003">
    <property type="entry name" value="Peptidase_S1_PA"/>
</dbReference>
<protein>
    <recommendedName>
        <fullName evidence="3">Serine protease</fullName>
    </recommendedName>
</protein>
<organism evidence="1 2">
    <name type="scientific">Paraburkholderia dinghuensis</name>
    <dbReference type="NCBI Taxonomy" id="2305225"/>
    <lineage>
        <taxon>Bacteria</taxon>
        <taxon>Pseudomonadati</taxon>
        <taxon>Pseudomonadota</taxon>
        <taxon>Betaproteobacteria</taxon>
        <taxon>Burkholderiales</taxon>
        <taxon>Burkholderiaceae</taxon>
        <taxon>Paraburkholderia</taxon>
    </lineage>
</organism>
<dbReference type="OrthoDB" id="5678714at2"/>
<evidence type="ECO:0000313" key="1">
    <source>
        <dbReference type="EMBL" id="RQH06165.1"/>
    </source>
</evidence>
<evidence type="ECO:0008006" key="3">
    <source>
        <dbReference type="Google" id="ProtNLM"/>
    </source>
</evidence>
<sequence>MMFHIHGVMQMTDAADDQKLTRFRLAVAAVQQSLARHSVTLLIWDLDVNRPVIQGSATCIELRGVRYLVTAAHVVRNSQGQQRDPRAIGVIFRRDGSTNNTFVRRILAIGGRPLDSLDIALLELSAEGADEIATSKDFLPETRVLKGVSADESRLFAVYGAPSKLSRASLDDKIFCAGAMCYVTISCDPFPSHLDQSHDIALEYNKTSNISPSQEGTVEAPDPPGLSGGGIWLITEPQEGVFWDPSESKLIGVQNRWVPSAGLVRGTQVQFAISLLDDAGPICNPDSPG</sequence>
<dbReference type="EMBL" id="RQIS01000008">
    <property type="protein sequence ID" value="RQH06165.1"/>
    <property type="molecule type" value="Genomic_DNA"/>
</dbReference>
<gene>
    <name evidence="1" type="ORF">D1Y85_13405</name>
</gene>
<reference evidence="1 2" key="1">
    <citation type="submission" date="2018-11" db="EMBL/GenBank/DDBJ databases">
        <title>Paraburkholderia sp. DHOA04, isolated from soil.</title>
        <authorList>
            <person name="Gao Z.-H."/>
            <person name="Qiu L.-H."/>
            <person name="Fu J.-C."/>
        </authorList>
    </citation>
    <scope>NUCLEOTIDE SEQUENCE [LARGE SCALE GENOMIC DNA]</scope>
    <source>
        <strain evidence="1 2">DHOA04</strain>
    </source>
</reference>
<name>A0A3N6MW27_9BURK</name>
<keyword evidence="2" id="KW-1185">Reference proteome</keyword>
<evidence type="ECO:0000313" key="2">
    <source>
        <dbReference type="Proteomes" id="UP000272778"/>
    </source>
</evidence>
<dbReference type="SUPFAM" id="SSF50494">
    <property type="entry name" value="Trypsin-like serine proteases"/>
    <property type="match status" value="1"/>
</dbReference>
<comment type="caution">
    <text evidence="1">The sequence shown here is derived from an EMBL/GenBank/DDBJ whole genome shotgun (WGS) entry which is preliminary data.</text>
</comment>
<dbReference type="AlphaFoldDB" id="A0A3N6MW27"/>